<dbReference type="HOGENOM" id="CLU_1666445_0_0_11"/>
<evidence type="ECO:0000313" key="2">
    <source>
        <dbReference type="Proteomes" id="UP000010445"/>
    </source>
</evidence>
<proteinExistence type="predicted"/>
<reference evidence="1 2" key="1">
    <citation type="submission" date="2012-05" db="EMBL/GenBank/DDBJ databases">
        <authorList>
            <person name="Weinstock G."/>
            <person name="Sodergren E."/>
            <person name="Lobos E.A."/>
            <person name="Fulton L."/>
            <person name="Fulton R."/>
            <person name="Courtney L."/>
            <person name="Fronick C."/>
            <person name="O'Laughlin M."/>
            <person name="Godfrey J."/>
            <person name="Wilson R.M."/>
            <person name="Miner T."/>
            <person name="Farmer C."/>
            <person name="Delehaunty K."/>
            <person name="Cordes M."/>
            <person name="Minx P."/>
            <person name="Tomlinson C."/>
            <person name="Chen J."/>
            <person name="Wollam A."/>
            <person name="Pepin K.H."/>
            <person name="Bhonagiri V."/>
            <person name="Zhang X."/>
            <person name="Suruliraj S."/>
            <person name="Warren W."/>
            <person name="Mitreva M."/>
            <person name="Mardis E.R."/>
            <person name="Wilson R.K."/>
        </authorList>
    </citation>
    <scope>NUCLEOTIDE SEQUENCE [LARGE SCALE GENOMIC DNA]</scope>
    <source>
        <strain evidence="1 2">F0235</strain>
    </source>
</reference>
<gene>
    <name evidence="1" type="ORF">HMPREF9997_02518</name>
</gene>
<evidence type="ECO:0000313" key="1">
    <source>
        <dbReference type="EMBL" id="EKX88154.1"/>
    </source>
</evidence>
<dbReference type="AlphaFoldDB" id="L1MAX6"/>
<keyword evidence="2" id="KW-1185">Reference proteome</keyword>
<dbReference type="PATRIC" id="fig|1035195.3.peg.2249"/>
<dbReference type="RefSeq" id="WP_006062321.1">
    <property type="nucleotide sequence ID" value="NZ_KB290824.1"/>
</dbReference>
<organism evidence="1 2">
    <name type="scientific">Corynebacterium durum F0235</name>
    <dbReference type="NCBI Taxonomy" id="1035195"/>
    <lineage>
        <taxon>Bacteria</taxon>
        <taxon>Bacillati</taxon>
        <taxon>Actinomycetota</taxon>
        <taxon>Actinomycetes</taxon>
        <taxon>Mycobacteriales</taxon>
        <taxon>Corynebacteriaceae</taxon>
        <taxon>Corynebacterium</taxon>
    </lineage>
</organism>
<sequence length="154" mass="17648">MFKKKVDPLDVETEFLMKLAGVITQSAHSVAQNWTRAAVIFNQVVSSEGALTGAVVCPFIVADGQRFQGKWLPDEHGQEMMRVVEEWQKSMIELGDRKYTAWTALFFGVTNEGGQYSFTSINEYDPSYGKWRISDNEEVNWWAFHEGFRDAPER</sequence>
<comment type="caution">
    <text evidence="1">The sequence shown here is derived from an EMBL/GenBank/DDBJ whole genome shotgun (WGS) entry which is preliminary data.</text>
</comment>
<dbReference type="Proteomes" id="UP000010445">
    <property type="component" value="Unassembled WGS sequence"/>
</dbReference>
<dbReference type="EMBL" id="AMEM01000040">
    <property type="protein sequence ID" value="EKX88154.1"/>
    <property type="molecule type" value="Genomic_DNA"/>
</dbReference>
<protein>
    <submittedName>
        <fullName evidence="1">Uncharacterized protein</fullName>
    </submittedName>
</protein>
<name>L1MAX6_9CORY</name>
<accession>L1MAX6</accession>